<dbReference type="Proteomes" id="UP000585474">
    <property type="component" value="Unassembled WGS sequence"/>
</dbReference>
<keyword evidence="1" id="KW-0812">Transmembrane</keyword>
<protein>
    <recommendedName>
        <fullName evidence="4">Tetraspanin family protein</fullName>
    </recommendedName>
</protein>
<name>A0A7J0FWK3_9ERIC</name>
<proteinExistence type="predicted"/>
<organism evidence="2 3">
    <name type="scientific">Actinidia rufa</name>
    <dbReference type="NCBI Taxonomy" id="165716"/>
    <lineage>
        <taxon>Eukaryota</taxon>
        <taxon>Viridiplantae</taxon>
        <taxon>Streptophyta</taxon>
        <taxon>Embryophyta</taxon>
        <taxon>Tracheophyta</taxon>
        <taxon>Spermatophyta</taxon>
        <taxon>Magnoliopsida</taxon>
        <taxon>eudicotyledons</taxon>
        <taxon>Gunneridae</taxon>
        <taxon>Pentapetalae</taxon>
        <taxon>asterids</taxon>
        <taxon>Ericales</taxon>
        <taxon>Actinidiaceae</taxon>
        <taxon>Actinidia</taxon>
    </lineage>
</organism>
<feature type="transmembrane region" description="Helical" evidence="1">
    <location>
        <begin position="67"/>
        <end position="90"/>
    </location>
</feature>
<evidence type="ECO:0000313" key="2">
    <source>
        <dbReference type="EMBL" id="GFZ03069.1"/>
    </source>
</evidence>
<dbReference type="OrthoDB" id="1712901at2759"/>
<comment type="caution">
    <text evidence="2">The sequence shown here is derived from an EMBL/GenBank/DDBJ whole genome shotgun (WGS) entry which is preliminary data.</text>
</comment>
<feature type="transmembrane region" description="Helical" evidence="1">
    <location>
        <begin position="36"/>
        <end position="55"/>
    </location>
</feature>
<evidence type="ECO:0000313" key="3">
    <source>
        <dbReference type="Proteomes" id="UP000585474"/>
    </source>
</evidence>
<dbReference type="EMBL" id="BJWL01000015">
    <property type="protein sequence ID" value="GFZ03069.1"/>
    <property type="molecule type" value="Genomic_DNA"/>
</dbReference>
<dbReference type="AlphaFoldDB" id="A0A7J0FWK3"/>
<keyword evidence="1" id="KW-1133">Transmembrane helix</keyword>
<accession>A0A7J0FWK3</accession>
<feature type="transmembrane region" description="Helical" evidence="1">
    <location>
        <begin position="150"/>
        <end position="172"/>
    </location>
</feature>
<keyword evidence="1" id="KW-0472">Membrane</keyword>
<evidence type="ECO:0008006" key="4">
    <source>
        <dbReference type="Google" id="ProtNLM"/>
    </source>
</evidence>
<reference evidence="2 3" key="1">
    <citation type="submission" date="2019-07" db="EMBL/GenBank/DDBJ databases">
        <title>De Novo Assembly of kiwifruit Actinidia rufa.</title>
        <authorList>
            <person name="Sugita-Konishi S."/>
            <person name="Sato K."/>
            <person name="Mori E."/>
            <person name="Abe Y."/>
            <person name="Kisaki G."/>
            <person name="Hamano K."/>
            <person name="Suezawa K."/>
            <person name="Otani M."/>
            <person name="Fukuda T."/>
            <person name="Manabe T."/>
            <person name="Gomi K."/>
            <person name="Tabuchi M."/>
            <person name="Akimitsu K."/>
            <person name="Kataoka I."/>
        </authorList>
    </citation>
    <scope>NUCLEOTIDE SEQUENCE [LARGE SCALE GENOMIC DNA]</scope>
    <source>
        <strain evidence="3">cv. Fuchu</strain>
    </source>
</reference>
<sequence>MLKMFISCFSVLQWFIMSKTAKRCLKLFMKVANLNVGVFGLSLVAYSLWMVRVLVREMQESNPEDEGFTLPWFIHAFLGIGIIFCAVTGLGHVAAVTTNRHCLSCVSFSFREGGITADICLNTDWEKDLPEDPSGKFDDIKTFVVTNFDIFKWIGVSVVAAQVCSIISAAFLRGLKRHLSRKYDSDDDFEPQRLPFLGYPVADLPYAYTNETYEKVRSDEKVNHIATSFPIQVEEEPKQMQAPKAVDGDA</sequence>
<gene>
    <name evidence="2" type="ORF">Acr_15g0016770</name>
</gene>
<evidence type="ECO:0000256" key="1">
    <source>
        <dbReference type="SAM" id="Phobius"/>
    </source>
</evidence>
<keyword evidence="3" id="KW-1185">Reference proteome</keyword>